<keyword evidence="1" id="KW-0472">Membrane</keyword>
<accession>A0A2T0WRP6</accession>
<gene>
    <name evidence="2" type="ORF">CLW00_103326</name>
</gene>
<feature type="transmembrane region" description="Helical" evidence="1">
    <location>
        <begin position="20"/>
        <end position="40"/>
    </location>
</feature>
<proteinExistence type="predicted"/>
<sequence length="45" mass="4880">MMLMMVSLTSCEVVGAIFEGGVVVGIIIAVIVIGLIFYLFRKMSK</sequence>
<protein>
    <recommendedName>
        <fullName evidence="4">Phosphatidate cytidylyltransferase</fullName>
    </recommendedName>
</protein>
<dbReference type="Proteomes" id="UP000238157">
    <property type="component" value="Unassembled WGS sequence"/>
</dbReference>
<evidence type="ECO:0000256" key="1">
    <source>
        <dbReference type="SAM" id="Phobius"/>
    </source>
</evidence>
<keyword evidence="1" id="KW-0812">Transmembrane</keyword>
<name>A0A2T0WRP6_9BACT</name>
<dbReference type="AlphaFoldDB" id="A0A2T0WRP6"/>
<organism evidence="2 3">
    <name type="scientific">Mongoliibacter ruber</name>
    <dbReference type="NCBI Taxonomy" id="1750599"/>
    <lineage>
        <taxon>Bacteria</taxon>
        <taxon>Pseudomonadati</taxon>
        <taxon>Bacteroidota</taxon>
        <taxon>Cytophagia</taxon>
        <taxon>Cytophagales</taxon>
        <taxon>Cyclobacteriaceae</taxon>
        <taxon>Mongoliibacter</taxon>
    </lineage>
</organism>
<keyword evidence="1" id="KW-1133">Transmembrane helix</keyword>
<dbReference type="EMBL" id="PVTR01000003">
    <property type="protein sequence ID" value="PRY89204.1"/>
    <property type="molecule type" value="Genomic_DNA"/>
</dbReference>
<comment type="caution">
    <text evidence="2">The sequence shown here is derived from an EMBL/GenBank/DDBJ whole genome shotgun (WGS) entry which is preliminary data.</text>
</comment>
<keyword evidence="3" id="KW-1185">Reference proteome</keyword>
<evidence type="ECO:0000313" key="3">
    <source>
        <dbReference type="Proteomes" id="UP000238157"/>
    </source>
</evidence>
<reference evidence="2 3" key="1">
    <citation type="submission" date="2018-03" db="EMBL/GenBank/DDBJ databases">
        <title>Genomic Encyclopedia of Archaeal and Bacterial Type Strains, Phase II (KMG-II): from individual species to whole genera.</title>
        <authorList>
            <person name="Goeker M."/>
        </authorList>
    </citation>
    <scope>NUCLEOTIDE SEQUENCE [LARGE SCALE GENOMIC DNA]</scope>
    <source>
        <strain evidence="2 3">DSM 27929</strain>
    </source>
</reference>
<evidence type="ECO:0000313" key="2">
    <source>
        <dbReference type="EMBL" id="PRY89204.1"/>
    </source>
</evidence>
<evidence type="ECO:0008006" key="4">
    <source>
        <dbReference type="Google" id="ProtNLM"/>
    </source>
</evidence>